<evidence type="ECO:0000313" key="1">
    <source>
        <dbReference type="EMBL" id="CAD2216021.1"/>
    </source>
</evidence>
<protein>
    <submittedName>
        <fullName evidence="1">Uncharacterized protein</fullName>
    </submittedName>
</protein>
<organism evidence="1 2">
    <name type="scientific">Angomonas deanei</name>
    <dbReference type="NCBI Taxonomy" id="59799"/>
    <lineage>
        <taxon>Eukaryota</taxon>
        <taxon>Discoba</taxon>
        <taxon>Euglenozoa</taxon>
        <taxon>Kinetoplastea</taxon>
        <taxon>Metakinetoplastina</taxon>
        <taxon>Trypanosomatida</taxon>
        <taxon>Trypanosomatidae</taxon>
        <taxon>Strigomonadinae</taxon>
        <taxon>Angomonas</taxon>
    </lineage>
</organism>
<proteinExistence type="predicted"/>
<sequence length="614" mass="71214">MSSALGLSHKEYSKYVTTKLLLKGHKQSFAHHLQLTEKSVRQRKQNRLYRNTYLNDLYTLQRQCQAALDPAHVRSARQLYKAVPLRSMQEDEKFSYSLQVLRLGAFFEFANEDTTFYFLQHIIRHAYLLDGFNFVQLFSILRQMRKTATAQSTEVIQKVLPRLNDIAEKSNINHNHHQTSGENGLVEQLTAMECVYLINTLNEFHLLPTEEGEHQNKKDEDALLEKSVQYLVQAVRCTMTGIKELFDLTECVRIAYLLPTVQAEHFLSFYLDNNTQIVSSLQEGQVLYLAYRRLVKSFLTDPQKEVETILTPAERAAVLSTLESNSTDNHHTIKNTAALRDAVQQRLLAYKALLRVWNKVLNKIALEPSENSDFFAKNRVFIQKLLQCYIQWSEPLSVEANNNHNLTVEEKNEFDVLQNSVLLVSPSTDLPHILQLIERATNNNNNNNNNIIHNNNNSLLPETTVARIAVSRIVTDLYNNNNNNEISFDIRSAVRVLLCTSSLNIIKDCVDPILLILEYISQNSHNSINYSSNHKNKNTKYENVFPPKMRFMKNSALHTNTIFMIDTYNRLLHFLIQFQNEITKNKIIIIIKNDSKLYFYFSWRSMFWSVILIS</sequence>
<dbReference type="CDD" id="cd23677">
    <property type="entry name" value="RESC3_ARM-like"/>
    <property type="match status" value="1"/>
</dbReference>
<dbReference type="VEuPathDB" id="TriTrypDB:ADEAN_000347900"/>
<accession>A0A7G2CAC7</accession>
<dbReference type="AlphaFoldDB" id="A0A7G2CAC7"/>
<keyword evidence="2" id="KW-1185">Reference proteome</keyword>
<dbReference type="Proteomes" id="UP000515908">
    <property type="component" value="Chromosome 06"/>
</dbReference>
<gene>
    <name evidence="1" type="ORF">ADEAN_000347900</name>
</gene>
<name>A0A7G2CAC7_9TRYP</name>
<evidence type="ECO:0000313" key="2">
    <source>
        <dbReference type="Proteomes" id="UP000515908"/>
    </source>
</evidence>
<reference evidence="1 2" key="1">
    <citation type="submission" date="2020-08" db="EMBL/GenBank/DDBJ databases">
        <authorList>
            <person name="Newling K."/>
            <person name="Davey J."/>
            <person name="Forrester S."/>
        </authorList>
    </citation>
    <scope>NUCLEOTIDE SEQUENCE [LARGE SCALE GENOMIC DNA]</scope>
    <source>
        <strain evidence="2">Crithidia deanei Carvalho (ATCC PRA-265)</strain>
    </source>
</reference>
<dbReference type="EMBL" id="LR877150">
    <property type="protein sequence ID" value="CAD2216021.1"/>
    <property type="molecule type" value="Genomic_DNA"/>
</dbReference>